<keyword evidence="4" id="KW-1185">Reference proteome</keyword>
<proteinExistence type="predicted"/>
<evidence type="ECO:0000256" key="2">
    <source>
        <dbReference type="SAM" id="MobiDB-lite"/>
    </source>
</evidence>
<accession>A0A9P6SN09</accession>
<feature type="compositionally biased region" description="Basic and acidic residues" evidence="2">
    <location>
        <begin position="774"/>
        <end position="788"/>
    </location>
</feature>
<feature type="region of interest" description="Disordered" evidence="2">
    <location>
        <begin position="1088"/>
        <end position="1142"/>
    </location>
</feature>
<dbReference type="OrthoDB" id="4088568at2759"/>
<feature type="compositionally biased region" description="Polar residues" evidence="2">
    <location>
        <begin position="790"/>
        <end position="802"/>
    </location>
</feature>
<feature type="region of interest" description="Disordered" evidence="2">
    <location>
        <begin position="164"/>
        <end position="207"/>
    </location>
</feature>
<gene>
    <name evidence="3" type="ORF">BGZ65_001363</name>
</gene>
<feature type="compositionally biased region" description="Polar residues" evidence="2">
    <location>
        <begin position="1478"/>
        <end position="1493"/>
    </location>
</feature>
<feature type="compositionally biased region" description="Basic and acidic residues" evidence="2">
    <location>
        <begin position="486"/>
        <end position="502"/>
    </location>
</feature>
<feature type="region of interest" description="Disordered" evidence="2">
    <location>
        <begin position="391"/>
        <end position="527"/>
    </location>
</feature>
<feature type="region of interest" description="Disordered" evidence="2">
    <location>
        <begin position="1221"/>
        <end position="1312"/>
    </location>
</feature>
<feature type="coiled-coil region" evidence="1">
    <location>
        <begin position="14"/>
        <end position="48"/>
    </location>
</feature>
<keyword evidence="1" id="KW-0175">Coiled coil</keyword>
<feature type="compositionally biased region" description="Basic and acidic residues" evidence="2">
    <location>
        <begin position="597"/>
        <end position="617"/>
    </location>
</feature>
<feature type="compositionally biased region" description="Polar residues" evidence="2">
    <location>
        <begin position="1088"/>
        <end position="1104"/>
    </location>
</feature>
<feature type="compositionally biased region" description="Polar residues" evidence="2">
    <location>
        <begin position="708"/>
        <end position="722"/>
    </location>
</feature>
<evidence type="ECO:0000256" key="1">
    <source>
        <dbReference type="SAM" id="Coils"/>
    </source>
</evidence>
<feature type="region of interest" description="Disordered" evidence="2">
    <location>
        <begin position="597"/>
        <end position="649"/>
    </location>
</feature>
<name>A0A9P6SN09_9FUNG</name>
<evidence type="ECO:0000313" key="4">
    <source>
        <dbReference type="Proteomes" id="UP000749646"/>
    </source>
</evidence>
<dbReference type="Proteomes" id="UP000749646">
    <property type="component" value="Unassembled WGS sequence"/>
</dbReference>
<feature type="region of interest" description="Disordered" evidence="2">
    <location>
        <begin position="1601"/>
        <end position="1627"/>
    </location>
</feature>
<feature type="compositionally biased region" description="Polar residues" evidence="2">
    <location>
        <begin position="1127"/>
        <end position="1142"/>
    </location>
</feature>
<feature type="region of interest" description="Disordered" evidence="2">
    <location>
        <begin position="1513"/>
        <end position="1534"/>
    </location>
</feature>
<feature type="compositionally biased region" description="Basic residues" evidence="2">
    <location>
        <begin position="358"/>
        <end position="373"/>
    </location>
</feature>
<feature type="compositionally biased region" description="Polar residues" evidence="2">
    <location>
        <begin position="1221"/>
        <end position="1243"/>
    </location>
</feature>
<feature type="region of interest" description="Disordered" evidence="2">
    <location>
        <begin position="1469"/>
        <end position="1496"/>
    </location>
</feature>
<feature type="region of interest" description="Disordered" evidence="2">
    <location>
        <begin position="708"/>
        <end position="861"/>
    </location>
</feature>
<feature type="compositionally biased region" description="Polar residues" evidence="2">
    <location>
        <begin position="1601"/>
        <end position="1618"/>
    </location>
</feature>
<feature type="region of interest" description="Disordered" evidence="2">
    <location>
        <begin position="306"/>
        <end position="335"/>
    </location>
</feature>
<organism evidence="3 4">
    <name type="scientific">Modicella reniformis</name>
    <dbReference type="NCBI Taxonomy" id="1440133"/>
    <lineage>
        <taxon>Eukaryota</taxon>
        <taxon>Fungi</taxon>
        <taxon>Fungi incertae sedis</taxon>
        <taxon>Mucoromycota</taxon>
        <taxon>Mortierellomycotina</taxon>
        <taxon>Mortierellomycetes</taxon>
        <taxon>Mortierellales</taxon>
        <taxon>Mortierellaceae</taxon>
        <taxon>Modicella</taxon>
    </lineage>
</organism>
<feature type="region of interest" description="Disordered" evidence="2">
    <location>
        <begin position="348"/>
        <end position="378"/>
    </location>
</feature>
<reference evidence="3" key="1">
    <citation type="journal article" date="2020" name="Fungal Divers.">
        <title>Resolving the Mortierellaceae phylogeny through synthesis of multi-gene phylogenetics and phylogenomics.</title>
        <authorList>
            <person name="Vandepol N."/>
            <person name="Liber J."/>
            <person name="Desiro A."/>
            <person name="Na H."/>
            <person name="Kennedy M."/>
            <person name="Barry K."/>
            <person name="Grigoriev I.V."/>
            <person name="Miller A.N."/>
            <person name="O'Donnell K."/>
            <person name="Stajich J.E."/>
            <person name="Bonito G."/>
        </authorList>
    </citation>
    <scope>NUCLEOTIDE SEQUENCE</scope>
    <source>
        <strain evidence="3">MES-2147</strain>
    </source>
</reference>
<comment type="caution">
    <text evidence="3">The sequence shown here is derived from an EMBL/GenBank/DDBJ whole genome shotgun (WGS) entry which is preliminary data.</text>
</comment>
<evidence type="ECO:0000313" key="3">
    <source>
        <dbReference type="EMBL" id="KAF9983841.1"/>
    </source>
</evidence>
<feature type="compositionally biased region" description="Polar residues" evidence="2">
    <location>
        <begin position="1255"/>
        <end position="1274"/>
    </location>
</feature>
<feature type="compositionally biased region" description="Polar residues" evidence="2">
    <location>
        <begin position="313"/>
        <end position="323"/>
    </location>
</feature>
<feature type="compositionally biased region" description="Low complexity" evidence="2">
    <location>
        <begin position="623"/>
        <end position="635"/>
    </location>
</feature>
<feature type="coiled-coil region" evidence="1">
    <location>
        <begin position="83"/>
        <end position="160"/>
    </location>
</feature>
<feature type="coiled-coil region" evidence="1">
    <location>
        <begin position="220"/>
        <end position="254"/>
    </location>
</feature>
<feature type="compositionally biased region" description="Basic and acidic residues" evidence="2">
    <location>
        <begin position="516"/>
        <end position="525"/>
    </location>
</feature>
<sequence>MPLTQQLQIALIEIKDLAQTNKSLAIANQELEDAREQAANDQAKTARQLSLVSGQLEYVEQQLYDLNNKENEHDPRNSELLRKERAMREKLQEREDASRLQIETLKDELEEVQRSERALQQKLLTVQNKHDNIAKHYEYLKRQQQELELARESKEALSWLKETTDRLSPPPGSSGQAIQQEQASQESTAISIHGSSPSSSPPYSFIDPPLAAQNQLISLIKELATTNSTLRSELKEYKDLLQDTRNEMLSIQAQLEYHEQGHGCENCYEGRMDDDDSYLSKSAWSTLDIPSASGLDAASHIGTLGSIPGSPPLYSTTSRNSSRNPHHYPSHLGGVRGNVFGELERLYSQSNNNSTPKRQGKGRSSKKSKRRMSKGLLSTSDALAQLSYGATMSTSTSTFEVRRESASMITPLRSPLNPTSSNLGHSHRNNKSSPTSNTSRKRRSVDRDMLYSGSDSDERDKSATHSSDTGDSEGDMEEPGIIFRLAEPDKPTITDITGHDDMLPEDENTPTPKSSLDPDSRDRSNKRNNSISLLSAELQKATRSETLIDHGMEKDFKEMQDEELHPLEQKRSSSFVESDVILEGEVLDLTATSWNKDKDARNQHEKSMSDHGPSSERQRRRLSLPLQQGSSPSSLTPKKGRRPSSIYSIRRPRLRMDPCIYTGHAASSSVGGLLELPKYKSAELLEQIIAEQRQQMMEAWRDGVVAASVTQQQPTHSATASGEQRKDPDNMSIRSKASRRRTRGASTVDAAGNEEERDKLMNRMDLPTGILPSKDSKDHVETENEATPKLDNSTTLTDSVQVQTSKPSPEEEEEEEQDEESRKDKKRKSIRSTRSARSSILRPSLGRARDRRFPSEASTASEVFSDRRHNLGQSPYQLLHTLTTDLLERLNRSDTLELNRRLRRTFDMQDLSKMSNSVIENVLTDVGNLGERFRWLEAQVADPIDELLERRSGSAPLVGESGTGSELGNQDEIQSEFSHDDEDKYASWAFSVTEFFPLKHTIQEMLSEIGKLRVTINELQLSYVQKVEQDRIRAEKDFLQNPENENDVDYRIMDPRSDHSTERSARPRILTSASTGVSGFLNKLKAFGSNNNQSSHRNPKSQEVVQKPAVAVASSEGLDKSKMSKVSARSTTSNNAWASGMSSTGTLLTQGSRISASTSLAAAVASVSLARSNTIHVAEGQVIVPTTTTMATATAPTAITRTKATNTTRFSPDVKQGLVLSNSPHTASPTPTFAPSIMSQSRSLDTRLSEETAVPSKSSPGQSLIHTSFQSHMNTSEDEKAPHHLSSVSERPEHDSDNAVDTLKTAKQDRRSLTLNKATRSIDISSTRTGSLAFVTKQDVFQEHWTTSTPSSFSATTSIVPSRATNERKATGDNTAAAAAAGAGGGGGGKVVVGFMDPPHKGGLSLATSDAMSTVASRLVSKPSLVTQSALTVAVPSTSTVSSPIDTTLRHDTSFNNEFTQSRLRSAVGARVEDDVGDSTQECSSQARTSRGDSLTVLRSEAQASSILGSFLQSRSQSPARSHSPIGSLAVQRSGLKSDVKGKGLASDSQPSIHGVKTNLEIMTSDFGDEHEAATGYQADYSTETATPQDADFASMEGRLSATTSFSQQQKMTPSRSETLLGPAAAPTTSISQRTAVTSTAVAYVVATPGAYGHDEEGSRQRKAVFDRKLIKASQERILAGAQQNKAFVPQASPRRGRALSVDSAQSSEAFKSNEFLDLWRAGADASRDIWRGLIKKVDGRDP</sequence>
<protein>
    <submittedName>
        <fullName evidence="3">Uncharacterized protein</fullName>
    </submittedName>
</protein>
<feature type="compositionally biased region" description="Basic and acidic residues" evidence="2">
    <location>
        <begin position="1048"/>
        <end position="1065"/>
    </location>
</feature>
<feature type="compositionally biased region" description="Low complexity" evidence="2">
    <location>
        <begin position="173"/>
        <end position="207"/>
    </location>
</feature>
<feature type="compositionally biased region" description="Acidic residues" evidence="2">
    <location>
        <begin position="810"/>
        <end position="819"/>
    </location>
</feature>
<feature type="region of interest" description="Disordered" evidence="2">
    <location>
        <begin position="1048"/>
        <end position="1069"/>
    </location>
</feature>
<dbReference type="EMBL" id="JAAAHW010003440">
    <property type="protein sequence ID" value="KAF9983841.1"/>
    <property type="molecule type" value="Genomic_DNA"/>
</dbReference>